<gene>
    <name evidence="9" type="ORF">MEUPH1_LOCUS13896</name>
</gene>
<dbReference type="EMBL" id="CARXXK010000002">
    <property type="protein sequence ID" value="CAI6358374.1"/>
    <property type="molecule type" value="Genomic_DNA"/>
</dbReference>
<dbReference type="Proteomes" id="UP001160148">
    <property type="component" value="Unassembled WGS sequence"/>
</dbReference>
<dbReference type="SUPFAM" id="SSF57716">
    <property type="entry name" value="Glucocorticoid receptor-like (DNA-binding domain)"/>
    <property type="match status" value="1"/>
</dbReference>
<keyword evidence="4 5" id="KW-0238">DNA-binding</keyword>
<dbReference type="Gene3D" id="6.20.210.20">
    <property type="entry name" value="THAP domain"/>
    <property type="match status" value="1"/>
</dbReference>
<evidence type="ECO:0000256" key="2">
    <source>
        <dbReference type="ARBA" id="ARBA00022771"/>
    </source>
</evidence>
<dbReference type="InterPro" id="IPR026516">
    <property type="entry name" value="THAP1/10"/>
</dbReference>
<dbReference type="GO" id="GO:0043565">
    <property type="term" value="F:sequence-specific DNA binding"/>
    <property type="evidence" value="ECO:0007669"/>
    <property type="project" value="InterPro"/>
</dbReference>
<keyword evidence="1" id="KW-0479">Metal-binding</keyword>
<keyword evidence="2 5" id="KW-0863">Zinc-finger</keyword>
<dbReference type="PANTHER" id="PTHR46600:SF11">
    <property type="entry name" value="THAP DOMAIN-CONTAINING PROTEIN 10"/>
    <property type="match status" value="1"/>
</dbReference>
<dbReference type="PROSITE" id="PS50950">
    <property type="entry name" value="ZF_THAP"/>
    <property type="match status" value="1"/>
</dbReference>
<evidence type="ECO:0000256" key="7">
    <source>
        <dbReference type="SAM" id="MobiDB-lite"/>
    </source>
</evidence>
<dbReference type="Pfam" id="PF05485">
    <property type="entry name" value="THAP"/>
    <property type="match status" value="1"/>
</dbReference>
<dbReference type="InterPro" id="IPR006612">
    <property type="entry name" value="THAP_Znf"/>
</dbReference>
<dbReference type="GO" id="GO:0008270">
    <property type="term" value="F:zinc ion binding"/>
    <property type="evidence" value="ECO:0007669"/>
    <property type="project" value="UniProtKB-KW"/>
</dbReference>
<evidence type="ECO:0000256" key="3">
    <source>
        <dbReference type="ARBA" id="ARBA00022833"/>
    </source>
</evidence>
<keyword evidence="6" id="KW-0175">Coiled coil</keyword>
<accession>A0AAV0WRU6</accession>
<evidence type="ECO:0000313" key="9">
    <source>
        <dbReference type="EMBL" id="CAI6358374.1"/>
    </source>
</evidence>
<reference evidence="9 10" key="1">
    <citation type="submission" date="2023-01" db="EMBL/GenBank/DDBJ databases">
        <authorList>
            <person name="Whitehead M."/>
        </authorList>
    </citation>
    <scope>NUCLEOTIDE SEQUENCE [LARGE SCALE GENOMIC DNA]</scope>
</reference>
<evidence type="ECO:0000256" key="4">
    <source>
        <dbReference type="ARBA" id="ARBA00023125"/>
    </source>
</evidence>
<feature type="compositionally biased region" description="Low complexity" evidence="7">
    <location>
        <begin position="112"/>
        <end position="125"/>
    </location>
</feature>
<evidence type="ECO:0000256" key="6">
    <source>
        <dbReference type="SAM" id="Coils"/>
    </source>
</evidence>
<dbReference type="InterPro" id="IPR038441">
    <property type="entry name" value="THAP_Znf_sf"/>
</dbReference>
<name>A0AAV0WRU6_9HEMI</name>
<evidence type="ECO:0000313" key="10">
    <source>
        <dbReference type="Proteomes" id="UP001160148"/>
    </source>
</evidence>
<feature type="compositionally biased region" description="Polar residues" evidence="7">
    <location>
        <begin position="132"/>
        <end position="143"/>
    </location>
</feature>
<evidence type="ECO:0000259" key="8">
    <source>
        <dbReference type="PROSITE" id="PS50950"/>
    </source>
</evidence>
<protein>
    <recommendedName>
        <fullName evidence="8">THAP-type domain-containing protein</fullName>
    </recommendedName>
</protein>
<proteinExistence type="predicted"/>
<dbReference type="SMART" id="SM00692">
    <property type="entry name" value="DM3"/>
    <property type="match status" value="1"/>
</dbReference>
<evidence type="ECO:0000256" key="1">
    <source>
        <dbReference type="ARBA" id="ARBA00022723"/>
    </source>
</evidence>
<feature type="coiled-coil region" evidence="6">
    <location>
        <begin position="152"/>
        <end position="179"/>
    </location>
</feature>
<feature type="region of interest" description="Disordered" evidence="7">
    <location>
        <begin position="112"/>
        <end position="143"/>
    </location>
</feature>
<evidence type="ECO:0000256" key="5">
    <source>
        <dbReference type="PROSITE-ProRule" id="PRU00309"/>
    </source>
</evidence>
<comment type="caution">
    <text evidence="9">The sequence shown here is derived from an EMBL/GenBank/DDBJ whole genome shotgun (WGS) entry which is preliminary data.</text>
</comment>
<sequence>MVVVCIVKNCRNAKKTTKEKNCNLFRVPKDLDRSKEWLINCGREELCSKSVETLYSNYRVCMNHFKENMFSNPEKTRLLISAVPNEFVMHTTITTTSISVDVSTMVDEQINLSSPSTSMSPSTTTLDEHSKPSSPAASTQTTKELTLNAPIKLKLKGIVNKLSNRCANLEKQVETLSKQMNDTLS</sequence>
<organism evidence="9 10">
    <name type="scientific">Macrosiphum euphorbiae</name>
    <name type="common">potato aphid</name>
    <dbReference type="NCBI Taxonomy" id="13131"/>
    <lineage>
        <taxon>Eukaryota</taxon>
        <taxon>Metazoa</taxon>
        <taxon>Ecdysozoa</taxon>
        <taxon>Arthropoda</taxon>
        <taxon>Hexapoda</taxon>
        <taxon>Insecta</taxon>
        <taxon>Pterygota</taxon>
        <taxon>Neoptera</taxon>
        <taxon>Paraneoptera</taxon>
        <taxon>Hemiptera</taxon>
        <taxon>Sternorrhyncha</taxon>
        <taxon>Aphidomorpha</taxon>
        <taxon>Aphidoidea</taxon>
        <taxon>Aphididae</taxon>
        <taxon>Macrosiphini</taxon>
        <taxon>Macrosiphum</taxon>
    </lineage>
</organism>
<dbReference type="AlphaFoldDB" id="A0AAV0WRU6"/>
<feature type="domain" description="THAP-type" evidence="8">
    <location>
        <begin position="1"/>
        <end position="87"/>
    </location>
</feature>
<dbReference type="PANTHER" id="PTHR46600">
    <property type="entry name" value="THAP DOMAIN-CONTAINING"/>
    <property type="match status" value="1"/>
</dbReference>
<keyword evidence="3" id="KW-0862">Zinc</keyword>
<keyword evidence="10" id="KW-1185">Reference proteome</keyword>
<dbReference type="SMART" id="SM00980">
    <property type="entry name" value="THAP"/>
    <property type="match status" value="1"/>
</dbReference>